<gene>
    <name evidence="4" type="ORF">WR25_01814</name>
</gene>
<name>A0A2A2L4T5_9BILA</name>
<feature type="transmembrane region" description="Helical" evidence="3">
    <location>
        <begin position="473"/>
        <end position="495"/>
    </location>
</feature>
<proteinExistence type="predicted"/>
<keyword evidence="3" id="KW-1133">Transmembrane helix</keyword>
<accession>A0A2A2L4T5</accession>
<organism evidence="4 5">
    <name type="scientific">Diploscapter pachys</name>
    <dbReference type="NCBI Taxonomy" id="2018661"/>
    <lineage>
        <taxon>Eukaryota</taxon>
        <taxon>Metazoa</taxon>
        <taxon>Ecdysozoa</taxon>
        <taxon>Nematoda</taxon>
        <taxon>Chromadorea</taxon>
        <taxon>Rhabditida</taxon>
        <taxon>Rhabditina</taxon>
        <taxon>Rhabditomorpha</taxon>
        <taxon>Rhabditoidea</taxon>
        <taxon>Rhabditidae</taxon>
        <taxon>Diploscapter</taxon>
    </lineage>
</organism>
<evidence type="ECO:0000256" key="3">
    <source>
        <dbReference type="SAM" id="Phobius"/>
    </source>
</evidence>
<evidence type="ECO:0000313" key="4">
    <source>
        <dbReference type="EMBL" id="PAV81153.1"/>
    </source>
</evidence>
<sequence length="918" mass="104168">MDKAVINDRMHSFDPNSAVKEGNVTKVPLNETASAELMDHWLQQAVSGLTQLDEDDQDELAECSKNAHSVPAHAKCIVKIMDKTEYRPVKIGKMDEQKFAQKKVKKSVKHKSSPKKSLQWTGSFGVARAKRSADNKIKIHSRESYALGTHSDDTILTKVARSMTKTIRAFKEKEEHADGWRKTIVRIKEIGKQAKEEDRQREKMKERLRQMIRNTPPKYGDPRKTIALQQMEDEEDQLSKKKLEAKKESEAVRIPLKLMRDAVKVNLLSPSLFSLHDDGEGIEKDLSLPHILNQLKIKDQEAWLDFIVEASGVTDAADKMEKKIRDQKEKRLKDESGMPLYFTKKNLTDIRDEETMRKVQVFEHLDKTYTPQQKAELDQRGYSFLSVEQMEKVYGKGSPYKLENKRLSRMKRLRRLHDDPEHLIEHDIRALAEAEKFHSSVKKDIVLSPIVNTNLLFASATISNTFIVLSPLVFSPIVLSPAVSGPIILSPWVFIPLILSPRVMGPLILSPMIFSPLILSPLVLHPLILTPGKSISFNCAKYNLTLINLGIFNPAILNPFLLSPLILSPQVFTPIILRFDIPYDNIREQHHGQLGGCQSADSAVRCNSIPTMLRTIFIHLLLIVLCNAELTTKNQNQSVITSTSSTAQPPLNSSTTVHQSNNATTAAGKSNIQTLLNKTLDHMTLEDVKKSKYYKDGILDIPIRDSDGEALHEHWIQQAFSGLMAAIATRKMKYMEDYEKEAHQKCAKEADDMELHAKCLVQLMEADSKHRWLRRWKYFSKQARKQFSSEGRRLSKDSRSSQETVKVGSFSQELSSEERIASSRRQKAYISAEKLRMKESRQLARRRMMHSSSSREISSSAESRLRPGAFRVITLRKTDLPRTLTTTTTVINAASSTRSSDSTTTPQPASSRQMRVSC</sequence>
<dbReference type="Pfam" id="PF04870">
    <property type="entry name" value="Moulting_cycle"/>
    <property type="match status" value="1"/>
</dbReference>
<dbReference type="InterPro" id="IPR006954">
    <property type="entry name" value="Mlt-10-like"/>
</dbReference>
<keyword evidence="3" id="KW-0472">Membrane</keyword>
<reference evidence="4 5" key="1">
    <citation type="journal article" date="2017" name="Curr. Biol.">
        <title>Genome architecture and evolution of a unichromosomal asexual nematode.</title>
        <authorList>
            <person name="Fradin H."/>
            <person name="Zegar C."/>
            <person name="Gutwein M."/>
            <person name="Lucas J."/>
            <person name="Kovtun M."/>
            <person name="Corcoran D."/>
            <person name="Baugh L.R."/>
            <person name="Kiontke K."/>
            <person name="Gunsalus K."/>
            <person name="Fitch D.H."/>
            <person name="Piano F."/>
        </authorList>
    </citation>
    <scope>NUCLEOTIDE SEQUENCE [LARGE SCALE GENOMIC DNA]</scope>
    <source>
        <strain evidence="4">PF1309</strain>
    </source>
</reference>
<dbReference type="AlphaFoldDB" id="A0A2A2L4T5"/>
<dbReference type="OrthoDB" id="5917548at2759"/>
<protein>
    <submittedName>
        <fullName evidence="4">Uncharacterized protein</fullName>
    </submittedName>
</protein>
<feature type="compositionally biased region" description="Low complexity" evidence="2">
    <location>
        <begin position="890"/>
        <end position="905"/>
    </location>
</feature>
<dbReference type="STRING" id="2018661.A0A2A2L4T5"/>
<feature type="transmembrane region" description="Helical" evidence="3">
    <location>
        <begin position="507"/>
        <end position="529"/>
    </location>
</feature>
<dbReference type="EMBL" id="LIAE01007200">
    <property type="protein sequence ID" value="PAV81153.1"/>
    <property type="molecule type" value="Genomic_DNA"/>
</dbReference>
<feature type="transmembrane region" description="Helical" evidence="3">
    <location>
        <begin position="445"/>
        <end position="467"/>
    </location>
</feature>
<comment type="caution">
    <text evidence="4">The sequence shown here is derived from an EMBL/GenBank/DDBJ whole genome shotgun (WGS) entry which is preliminary data.</text>
</comment>
<evidence type="ECO:0000256" key="2">
    <source>
        <dbReference type="SAM" id="MobiDB-lite"/>
    </source>
</evidence>
<dbReference type="PANTHER" id="PTHR21523">
    <property type="match status" value="1"/>
</dbReference>
<evidence type="ECO:0000256" key="1">
    <source>
        <dbReference type="SAM" id="Coils"/>
    </source>
</evidence>
<feature type="coiled-coil region" evidence="1">
    <location>
        <begin position="187"/>
        <end position="251"/>
    </location>
</feature>
<dbReference type="Proteomes" id="UP000218231">
    <property type="component" value="Unassembled WGS sequence"/>
</dbReference>
<keyword evidence="1" id="KW-0175">Coiled coil</keyword>
<dbReference type="PANTHER" id="PTHR21523:SF37">
    <property type="entry name" value="MLT-TEN (MLT-10) RELATED"/>
    <property type="match status" value="1"/>
</dbReference>
<keyword evidence="3" id="KW-0812">Transmembrane</keyword>
<evidence type="ECO:0000313" key="5">
    <source>
        <dbReference type="Proteomes" id="UP000218231"/>
    </source>
</evidence>
<feature type="compositionally biased region" description="Polar residues" evidence="2">
    <location>
        <begin position="906"/>
        <end position="918"/>
    </location>
</feature>
<feature type="region of interest" description="Disordered" evidence="2">
    <location>
        <begin position="890"/>
        <end position="918"/>
    </location>
</feature>
<keyword evidence="5" id="KW-1185">Reference proteome</keyword>